<dbReference type="Proteomes" id="UP000276984">
    <property type="component" value="Chromosome"/>
</dbReference>
<keyword evidence="2" id="KW-0378">Hydrolase</keyword>
<accession>A0A494RHC6</accession>
<dbReference type="InterPro" id="IPR029058">
    <property type="entry name" value="AB_hydrolase_fold"/>
</dbReference>
<dbReference type="Gene3D" id="3.40.50.1820">
    <property type="entry name" value="alpha/beta hydrolase"/>
    <property type="match status" value="1"/>
</dbReference>
<dbReference type="InterPro" id="IPR000073">
    <property type="entry name" value="AB_hydrolase_1"/>
</dbReference>
<evidence type="ECO:0000313" key="2">
    <source>
        <dbReference type="EMBL" id="AYG93910.1"/>
    </source>
</evidence>
<proteinExistence type="predicted"/>
<dbReference type="SUPFAM" id="SSF53474">
    <property type="entry name" value="alpha/beta-Hydrolases"/>
    <property type="match status" value="1"/>
</dbReference>
<sequence>MSEAPVKKKYQRIPYLIVFQEQATFKDTYGGAEGAVALEAHLLKPDTPSDTVVVMMHPIGGGAWLPLPAALAKQGVHVIYCNSRYRGIDNALIMEKCALDLGACVRDAKERLGYKKVILGGWSGGGALSLFYQAEAENPTVTQTPAGDPIDLTKANLIPADGIALLAAHLSRNLTLTEWIDPSVTDESRPFERDPELNIYDPANPNQAPYSAEYIARYRQAQIARNRRITAWVKAQLAELKARGLHNHERGFVVQGTMADPRFIDETLEPSDRRPNYCMLGDPEVVNDGPVGLARFSTLRSWLSQWSYDDSNADGLKCAARISVPMLVIENSADDACTPSHAARLMEAAVNAPQTHAVIKGANHYYSGQPDKAAEGAAVFVEWMKATF</sequence>
<evidence type="ECO:0000313" key="3">
    <source>
        <dbReference type="Proteomes" id="UP000276984"/>
    </source>
</evidence>
<dbReference type="OrthoDB" id="2062670at2"/>
<evidence type="ECO:0000259" key="1">
    <source>
        <dbReference type="Pfam" id="PF00561"/>
    </source>
</evidence>
<dbReference type="Pfam" id="PF00561">
    <property type="entry name" value="Abhydrolase_1"/>
    <property type="match status" value="1"/>
</dbReference>
<reference evidence="2 3" key="1">
    <citation type="submission" date="2018-10" db="EMBL/GenBank/DDBJ databases">
        <title>Complete genome sequence of Brevundimonas naejangsanensis BRV3.</title>
        <authorList>
            <person name="Berrios L."/>
            <person name="Ely B."/>
        </authorList>
    </citation>
    <scope>NUCLEOTIDE SEQUENCE [LARGE SCALE GENOMIC DNA]</scope>
    <source>
        <strain evidence="2 3">BRV3</strain>
    </source>
</reference>
<gene>
    <name evidence="2" type="ORF">D8I30_00955</name>
</gene>
<dbReference type="EMBL" id="CP032707">
    <property type="protein sequence ID" value="AYG93910.1"/>
    <property type="molecule type" value="Genomic_DNA"/>
</dbReference>
<dbReference type="AlphaFoldDB" id="A0A494RHC6"/>
<feature type="domain" description="AB hydrolase-1" evidence="1">
    <location>
        <begin position="52"/>
        <end position="136"/>
    </location>
</feature>
<keyword evidence="3" id="KW-1185">Reference proteome</keyword>
<protein>
    <submittedName>
        <fullName evidence="2">Alpha/beta fold hydrolase</fullName>
    </submittedName>
</protein>
<dbReference type="GO" id="GO:0016787">
    <property type="term" value="F:hydrolase activity"/>
    <property type="evidence" value="ECO:0007669"/>
    <property type="project" value="UniProtKB-KW"/>
</dbReference>
<name>A0A494RHC6_9CAUL</name>
<dbReference type="RefSeq" id="WP_121481070.1">
    <property type="nucleotide sequence ID" value="NZ_CP032707.1"/>
</dbReference>
<organism evidence="2 3">
    <name type="scientific">Brevundimonas naejangsanensis</name>
    <dbReference type="NCBI Taxonomy" id="588932"/>
    <lineage>
        <taxon>Bacteria</taxon>
        <taxon>Pseudomonadati</taxon>
        <taxon>Pseudomonadota</taxon>
        <taxon>Alphaproteobacteria</taxon>
        <taxon>Caulobacterales</taxon>
        <taxon>Caulobacteraceae</taxon>
        <taxon>Brevundimonas</taxon>
    </lineage>
</organism>